<keyword evidence="7" id="KW-1185">Reference proteome</keyword>
<feature type="domain" description="Integrase catalytic" evidence="5">
    <location>
        <begin position="73"/>
        <end position="237"/>
    </location>
</feature>
<comment type="function">
    <text evidence="1">Involved in the transposition of the insertion sequence.</text>
</comment>
<reference evidence="7" key="1">
    <citation type="submission" date="2018-11" db="EMBL/GenBank/DDBJ databases">
        <title>Complete genome sequence of Paenibacillus sp. ML311-T8.</title>
        <authorList>
            <person name="Nam Y.-D."/>
            <person name="Kang J."/>
            <person name="Chung W.-H."/>
            <person name="Park Y.S."/>
        </authorList>
    </citation>
    <scope>NUCLEOTIDE SEQUENCE [LARGE SCALE GENOMIC DNA]</scope>
    <source>
        <strain evidence="7">ML311-T8</strain>
    </source>
</reference>
<dbReference type="KEGG" id="ppsc:EHS13_14810"/>
<evidence type="ECO:0000313" key="6">
    <source>
        <dbReference type="EMBL" id="QGQ96056.1"/>
    </source>
</evidence>
<dbReference type="SUPFAM" id="SSF53098">
    <property type="entry name" value="Ribonuclease H-like"/>
    <property type="match status" value="1"/>
</dbReference>
<dbReference type="Pfam" id="PF13610">
    <property type="entry name" value="DDE_Tnp_IS240"/>
    <property type="match status" value="1"/>
</dbReference>
<dbReference type="InterPro" id="IPR036397">
    <property type="entry name" value="RNaseH_sf"/>
</dbReference>
<dbReference type="InterPro" id="IPR052183">
    <property type="entry name" value="IS_Transposase"/>
</dbReference>
<dbReference type="AlphaFoldDB" id="A0A6B8RKW1"/>
<dbReference type="RefSeq" id="WP_155701094.1">
    <property type="nucleotide sequence ID" value="NZ_CP034235.1"/>
</dbReference>
<dbReference type="GO" id="GO:0003677">
    <property type="term" value="F:DNA binding"/>
    <property type="evidence" value="ECO:0007669"/>
    <property type="project" value="UniProtKB-KW"/>
</dbReference>
<dbReference type="InterPro" id="IPR001584">
    <property type="entry name" value="Integrase_cat-core"/>
</dbReference>
<sequence length="241" mass="28596">MEQLILETKKDLFKWKQYESEIILLTVRWYLKYSLSYRDIAEMMSERGLRISHTTIMRWVHEFGSEIDKRIRLYLKPRNDSWRTDETYIKVKGQWKYLYRAVDSMGNTIDFMLSENRDMQAAKRFFTKALSSPHNQIPRVITLDKNPAYPPAIQELINEKLLPKETLIRQTKYLNNIVEQDHRFIKKITKPMLGFKSFFTAESTLKGIEAMHMIRKGQVEYKHSSALSDVKLINKLLGLIA</sequence>
<dbReference type="NCBIfam" id="NF033587">
    <property type="entry name" value="transpos_IS6"/>
    <property type="match status" value="1"/>
</dbReference>
<dbReference type="Proteomes" id="UP000426246">
    <property type="component" value="Chromosome"/>
</dbReference>
<evidence type="ECO:0000256" key="1">
    <source>
        <dbReference type="ARBA" id="ARBA00002286"/>
    </source>
</evidence>
<keyword evidence="3" id="KW-0238">DNA-binding</keyword>
<keyword evidence="2" id="KW-0815">Transposition</keyword>
<name>A0A6B8RKW1_9BACL</name>
<keyword evidence="4" id="KW-0233">DNA recombination</keyword>
<evidence type="ECO:0000259" key="5">
    <source>
        <dbReference type="PROSITE" id="PS50994"/>
    </source>
</evidence>
<evidence type="ECO:0000256" key="4">
    <source>
        <dbReference type="ARBA" id="ARBA00023172"/>
    </source>
</evidence>
<organism evidence="6 7">
    <name type="scientific">Paenibacillus psychroresistens</name>
    <dbReference type="NCBI Taxonomy" id="1778678"/>
    <lineage>
        <taxon>Bacteria</taxon>
        <taxon>Bacillati</taxon>
        <taxon>Bacillota</taxon>
        <taxon>Bacilli</taxon>
        <taxon>Bacillales</taxon>
        <taxon>Paenibacillaceae</taxon>
        <taxon>Paenibacillus</taxon>
    </lineage>
</organism>
<protein>
    <submittedName>
        <fullName evidence="6">IS6 family transposase</fullName>
    </submittedName>
</protein>
<dbReference type="PANTHER" id="PTHR35528:SF3">
    <property type="entry name" value="BLL1675 PROTEIN"/>
    <property type="match status" value="1"/>
</dbReference>
<dbReference type="PANTHER" id="PTHR35528">
    <property type="entry name" value="BLL1675 PROTEIN"/>
    <property type="match status" value="1"/>
</dbReference>
<evidence type="ECO:0000256" key="2">
    <source>
        <dbReference type="ARBA" id="ARBA00022578"/>
    </source>
</evidence>
<dbReference type="PROSITE" id="PS50994">
    <property type="entry name" value="INTEGRASE"/>
    <property type="match status" value="1"/>
</dbReference>
<evidence type="ECO:0000313" key="7">
    <source>
        <dbReference type="Proteomes" id="UP000426246"/>
    </source>
</evidence>
<dbReference type="GO" id="GO:0032196">
    <property type="term" value="P:transposition"/>
    <property type="evidence" value="ECO:0007669"/>
    <property type="project" value="UniProtKB-KW"/>
</dbReference>
<proteinExistence type="predicted"/>
<gene>
    <name evidence="6" type="ORF">EHS13_14810</name>
</gene>
<dbReference type="OrthoDB" id="2573240at2"/>
<dbReference type="InterPro" id="IPR047930">
    <property type="entry name" value="Transpos_IS6"/>
</dbReference>
<dbReference type="GO" id="GO:0006310">
    <property type="term" value="P:DNA recombination"/>
    <property type="evidence" value="ECO:0007669"/>
    <property type="project" value="UniProtKB-KW"/>
</dbReference>
<dbReference type="EMBL" id="CP034235">
    <property type="protein sequence ID" value="QGQ96056.1"/>
    <property type="molecule type" value="Genomic_DNA"/>
</dbReference>
<dbReference type="GO" id="GO:0015074">
    <property type="term" value="P:DNA integration"/>
    <property type="evidence" value="ECO:0007669"/>
    <property type="project" value="InterPro"/>
</dbReference>
<evidence type="ECO:0000256" key="3">
    <source>
        <dbReference type="ARBA" id="ARBA00023125"/>
    </source>
</evidence>
<dbReference type="Gene3D" id="3.30.420.10">
    <property type="entry name" value="Ribonuclease H-like superfamily/Ribonuclease H"/>
    <property type="match status" value="1"/>
</dbReference>
<accession>A0A6B8RKW1</accession>
<dbReference type="InterPro" id="IPR032874">
    <property type="entry name" value="DDE_dom"/>
</dbReference>
<dbReference type="InterPro" id="IPR012337">
    <property type="entry name" value="RNaseH-like_sf"/>
</dbReference>